<comment type="caution">
    <text evidence="11">The sequence shown here is derived from an EMBL/GenBank/DDBJ whole genome shotgun (WGS) entry which is preliminary data.</text>
</comment>
<evidence type="ECO:0000256" key="6">
    <source>
        <dbReference type="ARBA" id="ARBA00022847"/>
    </source>
</evidence>
<organism evidence="11 12">
    <name type="scientific">Mycolicibacterium brisbanense</name>
    <dbReference type="NCBI Taxonomy" id="146020"/>
    <lineage>
        <taxon>Bacteria</taxon>
        <taxon>Bacillati</taxon>
        <taxon>Actinomycetota</taxon>
        <taxon>Actinomycetes</taxon>
        <taxon>Mycobacteriales</taxon>
        <taxon>Mycobacteriaceae</taxon>
        <taxon>Mycolicibacterium</taxon>
    </lineage>
</organism>
<keyword evidence="4" id="KW-1003">Cell membrane</keyword>
<dbReference type="Gene3D" id="1.20.1250.20">
    <property type="entry name" value="MFS general substrate transporter like domains"/>
    <property type="match status" value="2"/>
</dbReference>
<protein>
    <submittedName>
        <fullName evidence="11">Major facilitator superfamily protein</fullName>
    </submittedName>
</protein>
<evidence type="ECO:0000313" key="11">
    <source>
        <dbReference type="EMBL" id="GAS88068.1"/>
    </source>
</evidence>
<evidence type="ECO:0000256" key="4">
    <source>
        <dbReference type="ARBA" id="ARBA00022475"/>
    </source>
</evidence>
<comment type="subcellular location">
    <subcellularLocation>
        <location evidence="1">Cell membrane</location>
        <topology evidence="1">Multi-pass membrane protein</topology>
    </subcellularLocation>
</comment>
<evidence type="ECO:0000256" key="1">
    <source>
        <dbReference type="ARBA" id="ARBA00004651"/>
    </source>
</evidence>
<keyword evidence="3" id="KW-0813">Transport</keyword>
<keyword evidence="5 9" id="KW-0812">Transmembrane</keyword>
<dbReference type="InterPro" id="IPR011701">
    <property type="entry name" value="MFS"/>
</dbReference>
<evidence type="ECO:0000256" key="9">
    <source>
        <dbReference type="SAM" id="Phobius"/>
    </source>
</evidence>
<feature type="domain" description="Major facilitator superfamily (MFS) profile" evidence="10">
    <location>
        <begin position="1"/>
        <end position="295"/>
    </location>
</feature>
<dbReference type="AlphaFoldDB" id="A0A124DZQ1"/>
<dbReference type="Proteomes" id="UP000069620">
    <property type="component" value="Unassembled WGS sequence"/>
</dbReference>
<sequence length="301" mass="32521">MQGLSTGGEFGAGTTYLAEIAPPGKRGTYSSFYYITDTLGTMMAVATSFALRSLLQPGDIHAWGWRIPFILGAILGIIGFVVRRSIAESEVFMDSEKIAKPRLLDAIRLHPRASLQVFGITAGATAWFYTFGIYLPSYAKVQNEGGSRAIDIATLIAEAVFCIALPFFGAFSDRFGRRLSALLFYGIATVAAIPLFLLFTPSAAVVFAIQTLGLLIFAFYGSIAPTLMSEMFPTEVRAAGLGFPYAVAVALIGGTAPYVLELLSKNGSGIMFAVYLTALSFISFVVAWSLRDRRHDDLRNI</sequence>
<dbReference type="InterPro" id="IPR005829">
    <property type="entry name" value="Sugar_transporter_CS"/>
</dbReference>
<feature type="transmembrane region" description="Helical" evidence="9">
    <location>
        <begin position="182"/>
        <end position="199"/>
    </location>
</feature>
<keyword evidence="8 9" id="KW-0472">Membrane</keyword>
<name>A0A124DZQ1_9MYCO</name>
<dbReference type="Pfam" id="PF07690">
    <property type="entry name" value="MFS_1"/>
    <property type="match status" value="1"/>
</dbReference>
<keyword evidence="12" id="KW-1185">Reference proteome</keyword>
<evidence type="ECO:0000256" key="7">
    <source>
        <dbReference type="ARBA" id="ARBA00022989"/>
    </source>
</evidence>
<keyword evidence="6" id="KW-0769">Symport</keyword>
<evidence type="ECO:0000313" key="12">
    <source>
        <dbReference type="Proteomes" id="UP000069620"/>
    </source>
</evidence>
<dbReference type="SUPFAM" id="SSF103473">
    <property type="entry name" value="MFS general substrate transporter"/>
    <property type="match status" value="1"/>
</dbReference>
<keyword evidence="7 9" id="KW-1133">Transmembrane helix</keyword>
<gene>
    <name evidence="11" type="ORF">RMCB_2164</name>
</gene>
<dbReference type="PROSITE" id="PS50850">
    <property type="entry name" value="MFS"/>
    <property type="match status" value="1"/>
</dbReference>
<reference evidence="12" key="1">
    <citation type="journal article" date="2016" name="Genome Announc.">
        <title>Draft Genome Sequences of Five Rapidly Growing Mycobacterium Species, M. thermoresistibile, M. fortuitum subsp. acetamidolyticum, M. canariasense, M. brisbanense, and M. novocastrense.</title>
        <authorList>
            <person name="Katahira K."/>
            <person name="Ogura Y."/>
            <person name="Gotoh Y."/>
            <person name="Hayashi T."/>
        </authorList>
    </citation>
    <scope>NUCLEOTIDE SEQUENCE [LARGE SCALE GENOMIC DNA]</scope>
    <source>
        <strain evidence="12">JCM15654</strain>
    </source>
</reference>
<feature type="transmembrane region" description="Helical" evidence="9">
    <location>
        <begin position="205"/>
        <end position="227"/>
    </location>
</feature>
<feature type="transmembrane region" description="Helical" evidence="9">
    <location>
        <begin position="117"/>
        <end position="137"/>
    </location>
</feature>
<dbReference type="InterPro" id="IPR020846">
    <property type="entry name" value="MFS_dom"/>
</dbReference>
<dbReference type="InterPro" id="IPR051084">
    <property type="entry name" value="H+-coupled_symporters"/>
</dbReference>
<dbReference type="GO" id="GO:0005886">
    <property type="term" value="C:plasma membrane"/>
    <property type="evidence" value="ECO:0007669"/>
    <property type="project" value="UniProtKB-SubCell"/>
</dbReference>
<dbReference type="PROSITE" id="PS00217">
    <property type="entry name" value="SUGAR_TRANSPORT_2"/>
    <property type="match status" value="1"/>
</dbReference>
<feature type="transmembrane region" description="Helical" evidence="9">
    <location>
        <begin position="32"/>
        <end position="51"/>
    </location>
</feature>
<feature type="transmembrane region" description="Helical" evidence="9">
    <location>
        <begin position="149"/>
        <end position="170"/>
    </location>
</feature>
<reference evidence="12" key="2">
    <citation type="submission" date="2016-02" db="EMBL/GenBank/DDBJ databases">
        <title>Draft genome sequence of five rapidly growing Mycobacterium species.</title>
        <authorList>
            <person name="Katahira K."/>
            <person name="Gotou Y."/>
            <person name="Iida K."/>
            <person name="Ogura Y."/>
            <person name="Hayashi T."/>
        </authorList>
    </citation>
    <scope>NUCLEOTIDE SEQUENCE [LARGE SCALE GENOMIC DNA]</scope>
    <source>
        <strain evidence="12">JCM15654</strain>
    </source>
</reference>
<evidence type="ECO:0000259" key="10">
    <source>
        <dbReference type="PROSITE" id="PS50850"/>
    </source>
</evidence>
<feature type="transmembrane region" description="Helical" evidence="9">
    <location>
        <begin position="63"/>
        <end position="82"/>
    </location>
</feature>
<dbReference type="EMBL" id="BCSX01000021">
    <property type="protein sequence ID" value="GAS88068.1"/>
    <property type="molecule type" value="Genomic_DNA"/>
</dbReference>
<proteinExistence type="inferred from homology"/>
<feature type="transmembrane region" description="Helical" evidence="9">
    <location>
        <begin position="272"/>
        <end position="290"/>
    </location>
</feature>
<dbReference type="InterPro" id="IPR036259">
    <property type="entry name" value="MFS_trans_sf"/>
</dbReference>
<comment type="similarity">
    <text evidence="2">Belongs to the major facilitator superfamily. Metabolite:H+ Symporter (MHS) family (TC 2.A.1.6) family.</text>
</comment>
<accession>A0A124DZQ1</accession>
<evidence type="ECO:0000256" key="3">
    <source>
        <dbReference type="ARBA" id="ARBA00022448"/>
    </source>
</evidence>
<evidence type="ECO:0000256" key="2">
    <source>
        <dbReference type="ARBA" id="ARBA00008240"/>
    </source>
</evidence>
<dbReference type="GO" id="GO:0015293">
    <property type="term" value="F:symporter activity"/>
    <property type="evidence" value="ECO:0007669"/>
    <property type="project" value="UniProtKB-KW"/>
</dbReference>
<evidence type="ECO:0000256" key="5">
    <source>
        <dbReference type="ARBA" id="ARBA00022692"/>
    </source>
</evidence>
<feature type="transmembrane region" description="Helical" evidence="9">
    <location>
        <begin position="239"/>
        <end position="260"/>
    </location>
</feature>
<dbReference type="PANTHER" id="PTHR43528:SF1">
    <property type="entry name" value="ALPHA-KETOGLUTARATE PERMEASE"/>
    <property type="match status" value="1"/>
</dbReference>
<evidence type="ECO:0000256" key="8">
    <source>
        <dbReference type="ARBA" id="ARBA00023136"/>
    </source>
</evidence>
<dbReference type="PANTHER" id="PTHR43528">
    <property type="entry name" value="ALPHA-KETOGLUTARATE PERMEASE"/>
    <property type="match status" value="1"/>
</dbReference>